<evidence type="ECO:0000313" key="2">
    <source>
        <dbReference type="Proteomes" id="UP000467148"/>
    </source>
</evidence>
<evidence type="ECO:0000313" key="1">
    <source>
        <dbReference type="EMBL" id="BBY63682.1"/>
    </source>
</evidence>
<dbReference type="AlphaFoldDB" id="A0A7I7T319"/>
<keyword evidence="2" id="KW-1185">Reference proteome</keyword>
<name>A0A7I7T319_9MYCO</name>
<reference evidence="1 2" key="1">
    <citation type="journal article" date="2019" name="Emerg. Microbes Infect.">
        <title>Comprehensive subspecies identification of 175 nontuberculous mycobacteria species based on 7547 genomic profiles.</title>
        <authorList>
            <person name="Matsumoto Y."/>
            <person name="Kinjo T."/>
            <person name="Motooka D."/>
            <person name="Nabeya D."/>
            <person name="Jung N."/>
            <person name="Uechi K."/>
            <person name="Horii T."/>
            <person name="Iida T."/>
            <person name="Fujita J."/>
            <person name="Nakamura S."/>
        </authorList>
    </citation>
    <scope>NUCLEOTIDE SEQUENCE [LARGE SCALE GENOMIC DNA]</scope>
    <source>
        <strain evidence="1 2">JCM 30396</strain>
    </source>
</reference>
<proteinExistence type="predicted"/>
<protein>
    <submittedName>
        <fullName evidence="1">Uncharacterized protein</fullName>
    </submittedName>
</protein>
<dbReference type="EMBL" id="AP022596">
    <property type="protein sequence ID" value="BBY63682.1"/>
    <property type="molecule type" value="Genomic_DNA"/>
</dbReference>
<gene>
    <name evidence="1" type="ORF">MHEL_19250</name>
</gene>
<accession>A0A7I7T319</accession>
<dbReference type="KEGG" id="mhev:MHEL_19250"/>
<dbReference type="Proteomes" id="UP000467148">
    <property type="component" value="Chromosome"/>
</dbReference>
<sequence length="353" mass="37379">MALRMHPSMVAHELLGTRTVVQIDTQQLPTPGSGYRHRPADASMCGVVGQVVRVKVAGRKGCGRRTVTRVLRGAGVVIVDPAEPADLVVYVLAETLKPEDRRALTESPRPAVAVLNKADLAGFGGEGPVVAAAAHCRRLRELTGVPIYPLAGLAALAAVDDTVIDDELVEALRALTTDPADLGSTDRFAATAHRLPDATRQRLLTQLDLFGIAHGVLAMRDGADRTGLVTALRRASAVDGLLAGIDTAAAPVRYRRLTEAHAAKFPAAGETDEQVAARMAAAVEVVRAAGMTVDDGVTATAHLQRAITWQRYSRGPVSRLHRSCGVDIARGSLRLWERAGGVAEPWEPLGLKP</sequence>
<organism evidence="1 2">
    <name type="scientific">Mycolicibacterium helvum</name>
    <dbReference type="NCBI Taxonomy" id="1534349"/>
    <lineage>
        <taxon>Bacteria</taxon>
        <taxon>Bacillati</taxon>
        <taxon>Actinomycetota</taxon>
        <taxon>Actinomycetes</taxon>
        <taxon>Mycobacteriales</taxon>
        <taxon>Mycobacteriaceae</taxon>
        <taxon>Mycolicibacterium</taxon>
    </lineage>
</organism>